<name>A0A8K0XP34_9AGAR</name>
<evidence type="ECO:0000259" key="1">
    <source>
        <dbReference type="Pfam" id="PF00035"/>
    </source>
</evidence>
<dbReference type="InterPro" id="IPR014720">
    <property type="entry name" value="dsRBD_dom"/>
</dbReference>
<protein>
    <recommendedName>
        <fullName evidence="1">DRBM domain-containing protein</fullName>
    </recommendedName>
</protein>
<evidence type="ECO:0000313" key="2">
    <source>
        <dbReference type="EMBL" id="KAH8099694.1"/>
    </source>
</evidence>
<dbReference type="CDD" id="cd00048">
    <property type="entry name" value="DSRM_SF"/>
    <property type="match status" value="1"/>
</dbReference>
<organism evidence="2 3">
    <name type="scientific">Cristinia sonorae</name>
    <dbReference type="NCBI Taxonomy" id="1940300"/>
    <lineage>
        <taxon>Eukaryota</taxon>
        <taxon>Fungi</taxon>
        <taxon>Dikarya</taxon>
        <taxon>Basidiomycota</taxon>
        <taxon>Agaricomycotina</taxon>
        <taxon>Agaricomycetes</taxon>
        <taxon>Agaricomycetidae</taxon>
        <taxon>Agaricales</taxon>
        <taxon>Pleurotineae</taxon>
        <taxon>Stephanosporaceae</taxon>
        <taxon>Cristinia</taxon>
    </lineage>
</organism>
<dbReference type="EMBL" id="JAEVFJ010000018">
    <property type="protein sequence ID" value="KAH8099694.1"/>
    <property type="molecule type" value="Genomic_DNA"/>
</dbReference>
<dbReference type="OrthoDB" id="112668at2759"/>
<dbReference type="AlphaFoldDB" id="A0A8K0XP34"/>
<comment type="caution">
    <text evidence="2">The sequence shown here is derived from an EMBL/GenBank/DDBJ whole genome shotgun (WGS) entry which is preliminary data.</text>
</comment>
<accession>A0A8K0XP34</accession>
<dbReference type="Proteomes" id="UP000813824">
    <property type="component" value="Unassembled WGS sequence"/>
</dbReference>
<dbReference type="Gene3D" id="3.30.160.20">
    <property type="match status" value="1"/>
</dbReference>
<dbReference type="Pfam" id="PF00035">
    <property type="entry name" value="dsrm"/>
    <property type="match status" value="1"/>
</dbReference>
<reference evidence="2" key="1">
    <citation type="journal article" date="2021" name="New Phytol.">
        <title>Evolutionary innovations through gain and loss of genes in the ectomycorrhizal Boletales.</title>
        <authorList>
            <person name="Wu G."/>
            <person name="Miyauchi S."/>
            <person name="Morin E."/>
            <person name="Kuo A."/>
            <person name="Drula E."/>
            <person name="Varga T."/>
            <person name="Kohler A."/>
            <person name="Feng B."/>
            <person name="Cao Y."/>
            <person name="Lipzen A."/>
            <person name="Daum C."/>
            <person name="Hundley H."/>
            <person name="Pangilinan J."/>
            <person name="Johnson J."/>
            <person name="Barry K."/>
            <person name="LaButti K."/>
            <person name="Ng V."/>
            <person name="Ahrendt S."/>
            <person name="Min B."/>
            <person name="Choi I.G."/>
            <person name="Park H."/>
            <person name="Plett J.M."/>
            <person name="Magnuson J."/>
            <person name="Spatafora J.W."/>
            <person name="Nagy L.G."/>
            <person name="Henrissat B."/>
            <person name="Grigoriev I.V."/>
            <person name="Yang Z.L."/>
            <person name="Xu J."/>
            <person name="Martin F.M."/>
        </authorList>
    </citation>
    <scope>NUCLEOTIDE SEQUENCE</scope>
    <source>
        <strain evidence="2">KKN 215</strain>
    </source>
</reference>
<sequence length="78" mass="8827">MASRDYPNELNNFVQGLHKSHLLRDIAKMNADSKMWTVTYIFKDTVVVGEGRDLSKKVAKRIAAMEALDKFQAGEVDL</sequence>
<proteinExistence type="predicted"/>
<gene>
    <name evidence="2" type="ORF">BXZ70DRAFT_1008677</name>
</gene>
<dbReference type="SUPFAM" id="SSF54768">
    <property type="entry name" value="dsRNA-binding domain-like"/>
    <property type="match status" value="1"/>
</dbReference>
<evidence type="ECO:0000313" key="3">
    <source>
        <dbReference type="Proteomes" id="UP000813824"/>
    </source>
</evidence>
<keyword evidence="3" id="KW-1185">Reference proteome</keyword>
<feature type="domain" description="DRBM" evidence="1">
    <location>
        <begin position="29"/>
        <end position="70"/>
    </location>
</feature>